<organism evidence="2">
    <name type="scientific">marine metagenome</name>
    <dbReference type="NCBI Taxonomy" id="408172"/>
    <lineage>
        <taxon>unclassified sequences</taxon>
        <taxon>metagenomes</taxon>
        <taxon>ecological metagenomes</taxon>
    </lineage>
</organism>
<dbReference type="EMBL" id="UINC01005114">
    <property type="protein sequence ID" value="SVA19168.1"/>
    <property type="molecule type" value="Genomic_DNA"/>
</dbReference>
<accession>A0A381TUJ1</accession>
<feature type="transmembrane region" description="Helical" evidence="1">
    <location>
        <begin position="340"/>
        <end position="358"/>
    </location>
</feature>
<feature type="transmembrane region" description="Helical" evidence="1">
    <location>
        <begin position="226"/>
        <end position="243"/>
    </location>
</feature>
<feature type="transmembrane region" description="Helical" evidence="1">
    <location>
        <begin position="108"/>
        <end position="126"/>
    </location>
</feature>
<evidence type="ECO:0000313" key="2">
    <source>
        <dbReference type="EMBL" id="SVA19168.1"/>
    </source>
</evidence>
<feature type="non-terminal residue" evidence="2">
    <location>
        <position position="512"/>
    </location>
</feature>
<evidence type="ECO:0000256" key="1">
    <source>
        <dbReference type="SAM" id="Phobius"/>
    </source>
</evidence>
<reference evidence="2" key="1">
    <citation type="submission" date="2018-05" db="EMBL/GenBank/DDBJ databases">
        <authorList>
            <person name="Lanie J.A."/>
            <person name="Ng W.-L."/>
            <person name="Kazmierczak K.M."/>
            <person name="Andrzejewski T.M."/>
            <person name="Davidsen T.M."/>
            <person name="Wayne K.J."/>
            <person name="Tettelin H."/>
            <person name="Glass J.I."/>
            <person name="Rusch D."/>
            <person name="Podicherti R."/>
            <person name="Tsui H.-C.T."/>
            <person name="Winkler M.E."/>
        </authorList>
    </citation>
    <scope>NUCLEOTIDE SEQUENCE</scope>
</reference>
<feature type="transmembrane region" description="Helical" evidence="1">
    <location>
        <begin position="378"/>
        <end position="397"/>
    </location>
</feature>
<feature type="transmembrane region" description="Helical" evidence="1">
    <location>
        <begin position="51"/>
        <end position="71"/>
    </location>
</feature>
<proteinExistence type="predicted"/>
<feature type="transmembrane region" description="Helical" evidence="1">
    <location>
        <begin position="78"/>
        <end position="96"/>
    </location>
</feature>
<evidence type="ECO:0008006" key="3">
    <source>
        <dbReference type="Google" id="ProtNLM"/>
    </source>
</evidence>
<name>A0A381TUJ1_9ZZZZ</name>
<feature type="transmembrane region" description="Helical" evidence="1">
    <location>
        <begin position="311"/>
        <end position="333"/>
    </location>
</feature>
<protein>
    <recommendedName>
        <fullName evidence="3">Glycosyltransferase RgtA/B/C/D-like domain-containing protein</fullName>
    </recommendedName>
</protein>
<feature type="transmembrane region" description="Helical" evidence="1">
    <location>
        <begin position="447"/>
        <end position="467"/>
    </location>
</feature>
<keyword evidence="1" id="KW-1133">Transmembrane helix</keyword>
<feature type="transmembrane region" description="Helical" evidence="1">
    <location>
        <begin position="12"/>
        <end position="31"/>
    </location>
</feature>
<dbReference type="AlphaFoldDB" id="A0A381TUJ1"/>
<keyword evidence="1" id="KW-0812">Transmembrane</keyword>
<feature type="transmembrane region" description="Helical" evidence="1">
    <location>
        <begin position="474"/>
        <end position="492"/>
    </location>
</feature>
<sequence length="512" mass="55957">VPTSRFGNSHPMLYQLVALGVVAYLPGAIIFRSPVADRWRRATLAAEERCFWGVFISLSLTSIIALGLAVAEQYSFERLLAANIILSLVFVLLARGRLRLPPEAPRPNLTVLAPLTLIALGAWLYFPSSEYIIGGKDPGVYMNEGIQIAQRGALVTRDPQIASLPPNSRDLFIPRHDDDTYYGLRFMGYFVTEPASGKVVGQFPHLYPAWVSIGYGLNGLTGARQVIGIWAILGLLALYFVGARAVGTLPAFTGSVLLAVHVAQVWFSRYPNSELVLQATLLAALLAFARAHSDGDRFFGPLAATLLGLSLFVRLPAILAWAAVSLACLAGAAEGRRPRIGFIGPAILWLGLATWYFVAVLTPYAAQPIGFVQNLQTVHILLLGLGAAAVVLLLVAIRSETARAQIRRWLPGVVSGAVIIAAAYAYFLRTPGGRLAPHDAFALRTYAAYYLSPYGLVAALLGFALLVRQSFWRNSALILSLVTFSFFFFYKIRIVPEHFWMTRRFLPIILPM</sequence>
<feature type="non-terminal residue" evidence="2">
    <location>
        <position position="1"/>
    </location>
</feature>
<feature type="transmembrane region" description="Helical" evidence="1">
    <location>
        <begin position="409"/>
        <end position="427"/>
    </location>
</feature>
<keyword evidence="1" id="KW-0472">Membrane</keyword>
<gene>
    <name evidence="2" type="ORF">METZ01_LOCUS72022</name>
</gene>